<proteinExistence type="inferred from homology"/>
<dbReference type="EMBL" id="CABPRJ010000476">
    <property type="protein sequence ID" value="VVC27867.1"/>
    <property type="molecule type" value="Genomic_DNA"/>
</dbReference>
<dbReference type="Pfam" id="PF13469">
    <property type="entry name" value="Sulfotransfer_3"/>
    <property type="match status" value="1"/>
</dbReference>
<evidence type="ECO:0000256" key="12">
    <source>
        <dbReference type="ARBA" id="ARBA00048460"/>
    </source>
</evidence>
<dbReference type="AlphaFoldDB" id="A0A5E4MBX1"/>
<keyword evidence="9" id="KW-0472">Membrane</keyword>
<sequence length="410" mass="47080">MPSGSTTDGCRTRFFFEPRRNNSNNNSITIYTVVNHVGRMSRGRRKLLTYGLIVGTFLLLAYKLRTCPDPEPQTVFMMPKDKFVTDENMKIYTYDRNMPLIFIGGVPRSGTTLMRAMLDAHPDVRCGQETRVVPRILQMRNHWYKSTKESLRLKEAGVSEEVINSAVASFILEVIARHGVPAPRLCNKDPLALKSMDYLKVLFPNAKYIFMVRDGRATVHSIISRRVTITGFDLTSYRQCLEKWNDAITVMYKNCQKVGSEYCLMVYYEQLVLRPRATLTEILNFLNIPWNETVLHHNEMINKPGGIALSMVERSSDQVVRPLYQEALTKWVGQIPDDVISDMVNIAPMLATLGYDPMANPPTYGIPEDGQHHQLYADQQQQEQQEQQQYETSDGGDAEDSKLKRKRRRR</sequence>
<dbReference type="FunFam" id="3.40.50.300:FF:000290">
    <property type="entry name" value="Protein-tyrosine sulfotransferase"/>
    <property type="match status" value="1"/>
</dbReference>
<keyword evidence="11" id="KW-0325">Glycoprotein</keyword>
<dbReference type="EC" id="2.8.2.20" evidence="3 13"/>
<comment type="subcellular location">
    <subcellularLocation>
        <location evidence="1">Golgi apparatus membrane</location>
        <topology evidence="1">Single-pass type II membrane protein</topology>
    </subcellularLocation>
</comment>
<keyword evidence="6" id="KW-0735">Signal-anchor</keyword>
<keyword evidence="16" id="KW-1185">Reference proteome</keyword>
<comment type="function">
    <text evidence="13">Catalyzes the O-sulfation of tyrosine residues within acidic motifs of polypeptides, using 3'-phosphoadenylyl sulfate (PAPS) as cosubstrate.</text>
</comment>
<evidence type="ECO:0000256" key="7">
    <source>
        <dbReference type="ARBA" id="ARBA00022989"/>
    </source>
</evidence>
<protein>
    <recommendedName>
        <fullName evidence="3 13">Protein-tyrosine sulfotransferase</fullName>
        <ecNumber evidence="3 13">2.8.2.20</ecNumber>
    </recommendedName>
</protein>
<evidence type="ECO:0000256" key="6">
    <source>
        <dbReference type="ARBA" id="ARBA00022968"/>
    </source>
</evidence>
<keyword evidence="7" id="KW-1133">Transmembrane helix</keyword>
<dbReference type="InterPro" id="IPR027417">
    <property type="entry name" value="P-loop_NTPase"/>
</dbReference>
<evidence type="ECO:0000256" key="5">
    <source>
        <dbReference type="ARBA" id="ARBA00022692"/>
    </source>
</evidence>
<evidence type="ECO:0000256" key="8">
    <source>
        <dbReference type="ARBA" id="ARBA00023034"/>
    </source>
</evidence>
<evidence type="ECO:0000313" key="15">
    <source>
        <dbReference type="EMBL" id="VVC27867.1"/>
    </source>
</evidence>
<organism evidence="15 16">
    <name type="scientific">Cinara cedri</name>
    <dbReference type="NCBI Taxonomy" id="506608"/>
    <lineage>
        <taxon>Eukaryota</taxon>
        <taxon>Metazoa</taxon>
        <taxon>Ecdysozoa</taxon>
        <taxon>Arthropoda</taxon>
        <taxon>Hexapoda</taxon>
        <taxon>Insecta</taxon>
        <taxon>Pterygota</taxon>
        <taxon>Neoptera</taxon>
        <taxon>Paraneoptera</taxon>
        <taxon>Hemiptera</taxon>
        <taxon>Sternorrhyncha</taxon>
        <taxon>Aphidomorpha</taxon>
        <taxon>Aphidoidea</taxon>
        <taxon>Aphididae</taxon>
        <taxon>Lachninae</taxon>
        <taxon>Cinara</taxon>
    </lineage>
</organism>
<evidence type="ECO:0000256" key="3">
    <source>
        <dbReference type="ARBA" id="ARBA00013262"/>
    </source>
</evidence>
<dbReference type="OrthoDB" id="545675at2759"/>
<feature type="compositionally biased region" description="Low complexity" evidence="14">
    <location>
        <begin position="379"/>
        <end position="389"/>
    </location>
</feature>
<name>A0A5E4MBX1_9HEMI</name>
<evidence type="ECO:0000256" key="2">
    <source>
        <dbReference type="ARBA" id="ARBA00009988"/>
    </source>
</evidence>
<evidence type="ECO:0000256" key="14">
    <source>
        <dbReference type="SAM" id="MobiDB-lite"/>
    </source>
</evidence>
<dbReference type="PANTHER" id="PTHR12788:SF10">
    <property type="entry name" value="PROTEIN-TYROSINE SULFOTRANSFERASE"/>
    <property type="match status" value="1"/>
</dbReference>
<keyword evidence="5" id="KW-0812">Transmembrane</keyword>
<accession>A0A5E4MBX1</accession>
<evidence type="ECO:0000313" key="16">
    <source>
        <dbReference type="Proteomes" id="UP000325440"/>
    </source>
</evidence>
<keyword evidence="15" id="KW-0378">Hydrolase</keyword>
<comment type="similarity">
    <text evidence="2 13">Belongs to the protein sulfotransferase family.</text>
</comment>
<feature type="region of interest" description="Disordered" evidence="14">
    <location>
        <begin position="360"/>
        <end position="410"/>
    </location>
</feature>
<evidence type="ECO:0000256" key="13">
    <source>
        <dbReference type="RuleBase" id="RU365018"/>
    </source>
</evidence>
<dbReference type="GO" id="GO:0016787">
    <property type="term" value="F:hydrolase activity"/>
    <property type="evidence" value="ECO:0007669"/>
    <property type="project" value="UniProtKB-KW"/>
</dbReference>
<dbReference type="Gene3D" id="3.40.50.300">
    <property type="entry name" value="P-loop containing nucleotide triphosphate hydrolases"/>
    <property type="match status" value="1"/>
</dbReference>
<comment type="catalytic activity">
    <reaction evidence="12 13">
        <text>L-tyrosyl-[protein] + 3'-phosphoadenylyl sulfate = O-sulfo-L-tyrosine-[protein] + adenosine 3',5'-bisphosphate + H(+)</text>
        <dbReference type="Rhea" id="RHEA:16801"/>
        <dbReference type="Rhea" id="RHEA-COMP:10136"/>
        <dbReference type="Rhea" id="RHEA-COMP:11688"/>
        <dbReference type="ChEBI" id="CHEBI:15378"/>
        <dbReference type="ChEBI" id="CHEBI:46858"/>
        <dbReference type="ChEBI" id="CHEBI:58339"/>
        <dbReference type="ChEBI" id="CHEBI:58343"/>
        <dbReference type="ChEBI" id="CHEBI:65286"/>
        <dbReference type="EC" id="2.8.2.20"/>
    </reaction>
</comment>
<dbReference type="SUPFAM" id="SSF52540">
    <property type="entry name" value="P-loop containing nucleoside triphosphate hydrolases"/>
    <property type="match status" value="1"/>
</dbReference>
<evidence type="ECO:0000256" key="1">
    <source>
        <dbReference type="ARBA" id="ARBA00004323"/>
    </source>
</evidence>
<dbReference type="Proteomes" id="UP000325440">
    <property type="component" value="Unassembled WGS sequence"/>
</dbReference>
<evidence type="ECO:0000256" key="4">
    <source>
        <dbReference type="ARBA" id="ARBA00022679"/>
    </source>
</evidence>
<keyword evidence="10" id="KW-1015">Disulfide bond</keyword>
<dbReference type="GO" id="GO:0000139">
    <property type="term" value="C:Golgi membrane"/>
    <property type="evidence" value="ECO:0007669"/>
    <property type="project" value="UniProtKB-SubCell"/>
</dbReference>
<evidence type="ECO:0000256" key="9">
    <source>
        <dbReference type="ARBA" id="ARBA00023136"/>
    </source>
</evidence>
<gene>
    <name evidence="15" type="ORF">CINCED_3A002922</name>
</gene>
<dbReference type="PANTHER" id="PTHR12788">
    <property type="entry name" value="PROTEIN-TYROSINE SULFOTRANSFERASE 2"/>
    <property type="match status" value="1"/>
</dbReference>
<dbReference type="InterPro" id="IPR026634">
    <property type="entry name" value="TPST-like"/>
</dbReference>
<keyword evidence="8" id="KW-0333">Golgi apparatus</keyword>
<evidence type="ECO:0000256" key="11">
    <source>
        <dbReference type="ARBA" id="ARBA00023180"/>
    </source>
</evidence>
<keyword evidence="4 13" id="KW-0808">Transferase</keyword>
<dbReference type="GO" id="GO:0008476">
    <property type="term" value="F:protein-tyrosine sulfotransferase activity"/>
    <property type="evidence" value="ECO:0007669"/>
    <property type="project" value="UniProtKB-EC"/>
</dbReference>
<reference evidence="15 16" key="1">
    <citation type="submission" date="2019-08" db="EMBL/GenBank/DDBJ databases">
        <authorList>
            <person name="Alioto T."/>
            <person name="Alioto T."/>
            <person name="Gomez Garrido J."/>
        </authorList>
    </citation>
    <scope>NUCLEOTIDE SEQUENCE [LARGE SCALE GENOMIC DNA]</scope>
</reference>
<evidence type="ECO:0000256" key="10">
    <source>
        <dbReference type="ARBA" id="ARBA00023157"/>
    </source>
</evidence>